<evidence type="ECO:0000313" key="2">
    <source>
        <dbReference type="EMBL" id="KXB78913.1"/>
    </source>
</evidence>
<feature type="compositionally biased region" description="Basic and acidic residues" evidence="1">
    <location>
        <begin position="236"/>
        <end position="255"/>
    </location>
</feature>
<name>A0A134BG34_9PORP</name>
<organism evidence="2 3">
    <name type="scientific">Porphyromonas somerae</name>
    <dbReference type="NCBI Taxonomy" id="322095"/>
    <lineage>
        <taxon>Bacteria</taxon>
        <taxon>Pseudomonadati</taxon>
        <taxon>Bacteroidota</taxon>
        <taxon>Bacteroidia</taxon>
        <taxon>Bacteroidales</taxon>
        <taxon>Porphyromonadaceae</taxon>
        <taxon>Porphyromonas</taxon>
    </lineage>
</organism>
<dbReference type="STRING" id="322095.HMPREF3185_00041"/>
<gene>
    <name evidence="2" type="ORF">HMPREF3185_00041</name>
</gene>
<keyword evidence="3" id="KW-1185">Reference proteome</keyword>
<dbReference type="EMBL" id="LSDK01000005">
    <property type="protein sequence ID" value="KXB78913.1"/>
    <property type="molecule type" value="Genomic_DNA"/>
</dbReference>
<accession>A0A134BG34</accession>
<proteinExistence type="predicted"/>
<feature type="compositionally biased region" description="Polar residues" evidence="1">
    <location>
        <begin position="221"/>
        <end position="231"/>
    </location>
</feature>
<dbReference type="PATRIC" id="fig|322095.3.peg.41"/>
<feature type="region of interest" description="Disordered" evidence="1">
    <location>
        <begin position="209"/>
        <end position="255"/>
    </location>
</feature>
<sequence>MLRLSLETDVESNITPDYYCPEFGCEPMSRLPEVIKQAQERLALDQDKLLYALLWFVQMNETTDSLALEALAQGDLAEAESIWRQQVYTEDMELRAITNQNCSAFHNLSVCLLCSASEMLILSGVQLGLMALEQGSVLSLLREKLGVQGLSLQDVELLYLNRLSDDIQEISLMGKIMLIQDLTMRYEYTAKEAWMASFALKASKRSKEQAEEKELGAENPPKQNMNQSKAVTENELAGRENPEHKLGETPSHKEQVEQLAEVTKLEEELAKAIWADPTIEWVTSFVSACEPLLAKLKAKQGDNGLDYQEYSTRVAELALQVLIIIINGSEEVTLYWDFMSSREKEEEFKKIQKTVGAAWELMLRLEALGLEKSFRNGMFKQNKEQLVEICKTCRVVTTSNKSKGNIWGSPILWGIILGLLSIVVKCSN</sequence>
<protein>
    <submittedName>
        <fullName evidence="2">Uncharacterized protein</fullName>
    </submittedName>
</protein>
<comment type="caution">
    <text evidence="2">The sequence shown here is derived from an EMBL/GenBank/DDBJ whole genome shotgun (WGS) entry which is preliminary data.</text>
</comment>
<evidence type="ECO:0000313" key="3">
    <source>
        <dbReference type="Proteomes" id="UP000070224"/>
    </source>
</evidence>
<evidence type="ECO:0000256" key="1">
    <source>
        <dbReference type="SAM" id="MobiDB-lite"/>
    </source>
</evidence>
<dbReference type="Proteomes" id="UP000070224">
    <property type="component" value="Unassembled WGS sequence"/>
</dbReference>
<dbReference type="AlphaFoldDB" id="A0A134BG34"/>
<reference evidence="3" key="1">
    <citation type="submission" date="2016-01" db="EMBL/GenBank/DDBJ databases">
        <authorList>
            <person name="Mitreva M."/>
            <person name="Pepin K.H."/>
            <person name="Mihindukulasuriya K.A."/>
            <person name="Fulton R."/>
            <person name="Fronick C."/>
            <person name="O'Laughlin M."/>
            <person name="Miner T."/>
            <person name="Herter B."/>
            <person name="Rosa B.A."/>
            <person name="Cordes M."/>
            <person name="Tomlinson C."/>
            <person name="Wollam A."/>
            <person name="Palsikar V.B."/>
            <person name="Mardis E.R."/>
            <person name="Wilson R.K."/>
        </authorList>
    </citation>
    <scope>NUCLEOTIDE SEQUENCE [LARGE SCALE GENOMIC DNA]</scope>
    <source>
        <strain evidence="3">KA00683</strain>
    </source>
</reference>